<evidence type="ECO:0000313" key="2">
    <source>
        <dbReference type="Proteomes" id="UP000555103"/>
    </source>
</evidence>
<keyword evidence="2" id="KW-1185">Reference proteome</keyword>
<comment type="caution">
    <text evidence="1">The sequence shown here is derived from an EMBL/GenBank/DDBJ whole genome shotgun (WGS) entry which is preliminary data.</text>
</comment>
<dbReference type="SUPFAM" id="SSF53448">
    <property type="entry name" value="Nucleotide-diphospho-sugar transferases"/>
    <property type="match status" value="1"/>
</dbReference>
<evidence type="ECO:0008006" key="3">
    <source>
        <dbReference type="Google" id="ProtNLM"/>
    </source>
</evidence>
<evidence type="ECO:0000313" key="1">
    <source>
        <dbReference type="EMBL" id="MBB4036146.1"/>
    </source>
</evidence>
<dbReference type="EMBL" id="JACIEP010000006">
    <property type="protein sequence ID" value="MBB4036146.1"/>
    <property type="molecule type" value="Genomic_DNA"/>
</dbReference>
<protein>
    <recommendedName>
        <fullName evidence="3">Glycosyl transferase family 2</fullName>
    </recommendedName>
</protein>
<dbReference type="RefSeq" id="WP_183307056.1">
    <property type="nucleotide sequence ID" value="NZ_JACIEP010000006.1"/>
</dbReference>
<sequence>MKIAVLIRVYDRTEDLKYNLRIITDTWKENQYYIIVVSNGKNKGYEILPESVSLIDKLVILEENAGHRKGNSQLLIEGAKHIPEDCDFTLILEADTWMYGDSVLSKYAKLLSANEKTVWASADWYDKFYALATDIALIKTGYIKENPGIFDFELFPECHISNFLRDTDAGYLWITENMPVHVPSYIKWKYPYVPNIKEGRFYVFPKSKMATHHIEFLKGGIEKKKFYFNVLAGTDYFTEVKTPYKRWNRFTMRFWIGLSKCFLKRSWYSKKTYKEIKNEELKMKN</sequence>
<dbReference type="InterPro" id="IPR029044">
    <property type="entry name" value="Nucleotide-diphossugar_trans"/>
</dbReference>
<dbReference type="AlphaFoldDB" id="A0A840CLA1"/>
<organism evidence="1 2">
    <name type="scientific">Dysgonomonas hofstadii</name>
    <dbReference type="NCBI Taxonomy" id="637886"/>
    <lineage>
        <taxon>Bacteria</taxon>
        <taxon>Pseudomonadati</taxon>
        <taxon>Bacteroidota</taxon>
        <taxon>Bacteroidia</taxon>
        <taxon>Bacteroidales</taxon>
        <taxon>Dysgonomonadaceae</taxon>
        <taxon>Dysgonomonas</taxon>
    </lineage>
</organism>
<accession>A0A840CLA1</accession>
<proteinExistence type="predicted"/>
<dbReference type="Proteomes" id="UP000555103">
    <property type="component" value="Unassembled WGS sequence"/>
</dbReference>
<gene>
    <name evidence="1" type="ORF">GGR21_002047</name>
</gene>
<name>A0A840CLA1_9BACT</name>
<reference evidence="1 2" key="1">
    <citation type="submission" date="2020-08" db="EMBL/GenBank/DDBJ databases">
        <title>Genomic Encyclopedia of Type Strains, Phase IV (KMG-IV): sequencing the most valuable type-strain genomes for metagenomic binning, comparative biology and taxonomic classification.</title>
        <authorList>
            <person name="Goeker M."/>
        </authorList>
    </citation>
    <scope>NUCLEOTIDE SEQUENCE [LARGE SCALE GENOMIC DNA]</scope>
    <source>
        <strain evidence="1 2">DSM 104969</strain>
    </source>
</reference>